<sequence>MANLNLLTTKAECDQALIGLTKERGAYAHRDSNDAYADGVATDRATTVAAQLAKATADVARYTTDVARPGLTPVELRTAKRALINATSRRDNLQLSSEATTGPTAFLAEVDDDQVDGQLAVLDKAIQDVTAHKDTLSS</sequence>
<evidence type="ECO:0000313" key="1">
    <source>
        <dbReference type="EMBL" id="MBF9221060.1"/>
    </source>
</evidence>
<proteinExistence type="predicted"/>
<dbReference type="RefSeq" id="WP_196292475.1">
    <property type="nucleotide sequence ID" value="NZ_JADQDM010000002.1"/>
</dbReference>
<dbReference type="Proteomes" id="UP000618931">
    <property type="component" value="Unassembled WGS sequence"/>
</dbReference>
<gene>
    <name evidence="1" type="ORF">I2H31_08090</name>
</gene>
<evidence type="ECO:0000313" key="2">
    <source>
        <dbReference type="Proteomes" id="UP000618931"/>
    </source>
</evidence>
<protein>
    <submittedName>
        <fullName evidence="1">Uncharacterized protein</fullName>
    </submittedName>
</protein>
<name>A0ABS0I2C4_9BACT</name>
<accession>A0ABS0I2C4</accession>
<reference evidence="1 2" key="1">
    <citation type="submission" date="2020-11" db="EMBL/GenBank/DDBJ databases">
        <authorList>
            <person name="Kim M.K."/>
        </authorList>
    </citation>
    <scope>NUCLEOTIDE SEQUENCE [LARGE SCALE GENOMIC DNA]</scope>
    <source>
        <strain evidence="1 2">BT662</strain>
    </source>
</reference>
<keyword evidence="2" id="KW-1185">Reference proteome</keyword>
<organism evidence="1 2">
    <name type="scientific">Hymenobacter ruricola</name>
    <dbReference type="NCBI Taxonomy" id="2791023"/>
    <lineage>
        <taxon>Bacteria</taxon>
        <taxon>Pseudomonadati</taxon>
        <taxon>Bacteroidota</taxon>
        <taxon>Cytophagia</taxon>
        <taxon>Cytophagales</taxon>
        <taxon>Hymenobacteraceae</taxon>
        <taxon>Hymenobacter</taxon>
    </lineage>
</organism>
<dbReference type="EMBL" id="JADQDM010000002">
    <property type="protein sequence ID" value="MBF9221060.1"/>
    <property type="molecule type" value="Genomic_DNA"/>
</dbReference>
<comment type="caution">
    <text evidence="1">The sequence shown here is derived from an EMBL/GenBank/DDBJ whole genome shotgun (WGS) entry which is preliminary data.</text>
</comment>